<dbReference type="AlphaFoldDB" id="A0AAE3IIF3"/>
<dbReference type="InterPro" id="IPR018963">
    <property type="entry name" value="Mycophage_D29_Gp19"/>
</dbReference>
<proteinExistence type="predicted"/>
<accession>A0AAE3IIF3</accession>
<name>A0AAE3IIF3_9FIRM</name>
<dbReference type="RefSeq" id="WP_267301559.1">
    <property type="nucleotide sequence ID" value="NZ_JAOQJZ010000012.1"/>
</dbReference>
<dbReference type="Proteomes" id="UP001208131">
    <property type="component" value="Unassembled WGS sequence"/>
</dbReference>
<evidence type="ECO:0000313" key="2">
    <source>
        <dbReference type="Proteomes" id="UP001208131"/>
    </source>
</evidence>
<protein>
    <submittedName>
        <fullName evidence="1">Phage Gp19/Gp15/Gp42 family protein</fullName>
    </submittedName>
</protein>
<organism evidence="1 2">
    <name type="scientific">Hominimerdicola aceti</name>
    <dbReference type="NCBI Taxonomy" id="2981726"/>
    <lineage>
        <taxon>Bacteria</taxon>
        <taxon>Bacillati</taxon>
        <taxon>Bacillota</taxon>
        <taxon>Clostridia</taxon>
        <taxon>Eubacteriales</taxon>
        <taxon>Oscillospiraceae</taxon>
        <taxon>Hominimerdicola</taxon>
    </lineage>
</organism>
<keyword evidence="2" id="KW-1185">Reference proteome</keyword>
<gene>
    <name evidence="1" type="ORF">OCV57_10870</name>
</gene>
<sequence length="132" mass="14400">MAAEYATIEDVIKLGRKLTAEEQEKAAALLPVACAKLSTACKKYGKDLDLMIADEPDVELVAKDIIVRATLRAVDAIADSSPATSQASQSAMGYSVSMTYLNAGQQLYFLRNELKELGVMRQRYGAMEVYDV</sequence>
<dbReference type="EMBL" id="JAOQJZ010000012">
    <property type="protein sequence ID" value="MCU6706420.1"/>
    <property type="molecule type" value="Genomic_DNA"/>
</dbReference>
<evidence type="ECO:0000313" key="1">
    <source>
        <dbReference type="EMBL" id="MCU6706420.1"/>
    </source>
</evidence>
<reference evidence="1 2" key="1">
    <citation type="journal article" date="2021" name="ISME Commun">
        <title>Automated analysis of genomic sequences facilitates high-throughput and comprehensive description of bacteria.</title>
        <authorList>
            <person name="Hitch T.C.A."/>
        </authorList>
    </citation>
    <scope>NUCLEOTIDE SEQUENCE [LARGE SCALE GENOMIC DNA]</scope>
    <source>
        <strain evidence="1 2">Sanger_31</strain>
    </source>
</reference>
<dbReference type="Pfam" id="PF09355">
    <property type="entry name" value="Phage_Gp19"/>
    <property type="match status" value="1"/>
</dbReference>
<comment type="caution">
    <text evidence="1">The sequence shown here is derived from an EMBL/GenBank/DDBJ whole genome shotgun (WGS) entry which is preliminary data.</text>
</comment>